<dbReference type="AlphaFoldDB" id="A0A195FED5"/>
<dbReference type="EMBL" id="KQ981673">
    <property type="protein sequence ID" value="KYN38384.1"/>
    <property type="molecule type" value="Genomic_DNA"/>
</dbReference>
<organism evidence="1 2">
    <name type="scientific">Trachymyrmex septentrionalis</name>
    <dbReference type="NCBI Taxonomy" id="34720"/>
    <lineage>
        <taxon>Eukaryota</taxon>
        <taxon>Metazoa</taxon>
        <taxon>Ecdysozoa</taxon>
        <taxon>Arthropoda</taxon>
        <taxon>Hexapoda</taxon>
        <taxon>Insecta</taxon>
        <taxon>Pterygota</taxon>
        <taxon>Neoptera</taxon>
        <taxon>Endopterygota</taxon>
        <taxon>Hymenoptera</taxon>
        <taxon>Apocrita</taxon>
        <taxon>Aculeata</taxon>
        <taxon>Formicoidea</taxon>
        <taxon>Formicidae</taxon>
        <taxon>Myrmicinae</taxon>
        <taxon>Trachymyrmex</taxon>
    </lineage>
</organism>
<dbReference type="Proteomes" id="UP000078541">
    <property type="component" value="Unassembled WGS sequence"/>
</dbReference>
<protein>
    <submittedName>
        <fullName evidence="1">Uncharacterized protein</fullName>
    </submittedName>
</protein>
<accession>A0A195FED5</accession>
<gene>
    <name evidence="1" type="ORF">ALC56_07424</name>
</gene>
<reference evidence="1 2" key="1">
    <citation type="submission" date="2016-03" db="EMBL/GenBank/DDBJ databases">
        <title>Trachymyrmex septentrionalis WGS genome.</title>
        <authorList>
            <person name="Nygaard S."/>
            <person name="Hu H."/>
            <person name="Boomsma J."/>
            <person name="Zhang G."/>
        </authorList>
    </citation>
    <scope>NUCLEOTIDE SEQUENCE [LARGE SCALE GENOMIC DNA]</scope>
    <source>
        <strain evidence="1">Tsep2-gDNA-1</strain>
        <tissue evidence="1">Whole body</tissue>
    </source>
</reference>
<evidence type="ECO:0000313" key="1">
    <source>
        <dbReference type="EMBL" id="KYN38384.1"/>
    </source>
</evidence>
<name>A0A195FED5_9HYME</name>
<keyword evidence="2" id="KW-1185">Reference proteome</keyword>
<evidence type="ECO:0000313" key="2">
    <source>
        <dbReference type="Proteomes" id="UP000078541"/>
    </source>
</evidence>
<sequence length="253" mass="29478">MELDQLEQSANQLNAVLNEFPIAAVSLDDFRPIEEKVHTTRKSLMPLNARLLMLKAKYKRTSLTRRFEYDDRRSESEDEVGDTLQNVVSDTLLNAKAVKLCLHSTTILSMLSNKEGTAEDEKKLNTYMSKLFTLNDNIMATQEAIEKASQVQLNLKIECQKAVFEYTKFLKEQEQMRSERLQKTNPEIVRTKNKLEKYIRNINIIKKLIRNFIAVSSHMLEEKPILLKMLENHRELINIETIIKMSQSNEENE</sequence>
<proteinExistence type="predicted"/>